<comment type="subunit">
    <text evidence="6">Homodimer. UreD, UreF and UreG form a complex that acts as a GTP-hydrolysis-dependent molecular chaperone, activating the urease apoprotein by helping to assemble the nickel containing metallocenter of UreC. The UreE protein probably delivers the nickel.</text>
</comment>
<comment type="subcellular location">
    <subcellularLocation>
        <location evidence="6">Cytoplasm</location>
    </subcellularLocation>
</comment>
<keyword evidence="5 6" id="KW-0143">Chaperone</keyword>
<dbReference type="PIRSF" id="PIRSF005624">
    <property type="entry name" value="Ni-bind_GTPase"/>
    <property type="match status" value="1"/>
</dbReference>
<evidence type="ECO:0000256" key="7">
    <source>
        <dbReference type="SAM" id="MobiDB-lite"/>
    </source>
</evidence>
<dbReference type="InterPro" id="IPR004400">
    <property type="entry name" value="UreG"/>
</dbReference>
<sequence>MTADPIRIGIGGPVGSGKTRLVESLVPLMRDRGIDIAVITNDLVTDEDAQRVRRSGLIDPERVIAVETGACPHTAIREDPSVNLAAVDRLAARYPGLDVVLIESGGDNLAATFSSDLVDFWVFVIDTAAGDDIPRKQGIGLLQADLLVVNKIDLAPMVGADLDLMRSDCAVARPVKPTLFTDLRNQVGVDAVVDQIISGAMIPIAPNSSAPNSSAPNSSAPIPAGTDAVTV</sequence>
<dbReference type="EMBL" id="JAADZU010000029">
    <property type="protein sequence ID" value="NDK90080.1"/>
    <property type="molecule type" value="Genomic_DNA"/>
</dbReference>
<keyword evidence="3 6" id="KW-0996">Nickel insertion</keyword>
<evidence type="ECO:0000256" key="5">
    <source>
        <dbReference type="ARBA" id="ARBA00023186"/>
    </source>
</evidence>
<dbReference type="SUPFAM" id="SSF52540">
    <property type="entry name" value="P-loop containing nucleoside triphosphate hydrolases"/>
    <property type="match status" value="1"/>
</dbReference>
<dbReference type="GO" id="GO:0005737">
    <property type="term" value="C:cytoplasm"/>
    <property type="evidence" value="ECO:0007669"/>
    <property type="project" value="UniProtKB-SubCell"/>
</dbReference>
<dbReference type="AlphaFoldDB" id="A0A7K3LPA0"/>
<feature type="region of interest" description="Disordered" evidence="7">
    <location>
        <begin position="207"/>
        <end position="231"/>
    </location>
</feature>
<evidence type="ECO:0000256" key="6">
    <source>
        <dbReference type="HAMAP-Rule" id="MF_01389"/>
    </source>
</evidence>
<keyword evidence="6" id="KW-0963">Cytoplasm</keyword>
<evidence type="ECO:0000313" key="9">
    <source>
        <dbReference type="EMBL" id="NDK90080.1"/>
    </source>
</evidence>
<dbReference type="InterPro" id="IPR003495">
    <property type="entry name" value="CobW/HypB/UreG_nucleotide-bd"/>
</dbReference>
<dbReference type="GO" id="GO:0016151">
    <property type="term" value="F:nickel cation binding"/>
    <property type="evidence" value="ECO:0007669"/>
    <property type="project" value="UniProtKB-UniRule"/>
</dbReference>
<name>A0A7K3LPA0_9ACTN</name>
<gene>
    <name evidence="6 9" type="primary">ureG</name>
    <name evidence="9" type="ORF">GYA93_10870</name>
</gene>
<evidence type="ECO:0000256" key="2">
    <source>
        <dbReference type="ARBA" id="ARBA00022741"/>
    </source>
</evidence>
<evidence type="ECO:0000256" key="3">
    <source>
        <dbReference type="ARBA" id="ARBA00022988"/>
    </source>
</evidence>
<dbReference type="Gene3D" id="3.40.50.300">
    <property type="entry name" value="P-loop containing nucleotide triphosphate hydrolases"/>
    <property type="match status" value="1"/>
</dbReference>
<comment type="caution">
    <text evidence="9">The sequence shown here is derived from an EMBL/GenBank/DDBJ whole genome shotgun (WGS) entry which is preliminary data.</text>
</comment>
<dbReference type="PANTHER" id="PTHR31715:SF0">
    <property type="entry name" value="UREASE ACCESSORY PROTEIN G"/>
    <property type="match status" value="1"/>
</dbReference>
<dbReference type="Pfam" id="PF02492">
    <property type="entry name" value="cobW"/>
    <property type="match status" value="1"/>
</dbReference>
<dbReference type="GO" id="GO:0005525">
    <property type="term" value="F:GTP binding"/>
    <property type="evidence" value="ECO:0007669"/>
    <property type="project" value="UniProtKB-KW"/>
</dbReference>
<accession>A0A7K3LPA0</accession>
<dbReference type="GO" id="GO:0043419">
    <property type="term" value="P:urea catabolic process"/>
    <property type="evidence" value="ECO:0007669"/>
    <property type="project" value="InterPro"/>
</dbReference>
<proteinExistence type="inferred from homology"/>
<keyword evidence="4 6" id="KW-0342">GTP-binding</keyword>
<organism evidence="9 10">
    <name type="scientific">Gordonia desulfuricans</name>
    <dbReference type="NCBI Taxonomy" id="89051"/>
    <lineage>
        <taxon>Bacteria</taxon>
        <taxon>Bacillati</taxon>
        <taxon>Actinomycetota</taxon>
        <taxon>Actinomycetes</taxon>
        <taxon>Mycobacteriales</taxon>
        <taxon>Gordoniaceae</taxon>
        <taxon>Gordonia</taxon>
    </lineage>
</organism>
<feature type="domain" description="CobW/HypB/UreG nucleotide-binding" evidence="8">
    <location>
        <begin position="8"/>
        <end position="177"/>
    </location>
</feature>
<keyword evidence="2 6" id="KW-0547">Nucleotide-binding</keyword>
<protein>
    <recommendedName>
        <fullName evidence="6">Urease accessory protein UreG</fullName>
    </recommendedName>
</protein>
<evidence type="ECO:0000256" key="4">
    <source>
        <dbReference type="ARBA" id="ARBA00023134"/>
    </source>
</evidence>
<comment type="function">
    <text evidence="6">Facilitates the functional incorporation of the urease nickel metallocenter. This process requires GTP hydrolysis, probably effectuated by UreG.</text>
</comment>
<feature type="binding site" evidence="6">
    <location>
        <begin position="12"/>
        <end position="19"/>
    </location>
    <ligand>
        <name>GTP</name>
        <dbReference type="ChEBI" id="CHEBI:37565"/>
    </ligand>
</feature>
<evidence type="ECO:0000256" key="1">
    <source>
        <dbReference type="ARBA" id="ARBA00005732"/>
    </source>
</evidence>
<dbReference type="GO" id="GO:0003924">
    <property type="term" value="F:GTPase activity"/>
    <property type="evidence" value="ECO:0007669"/>
    <property type="project" value="InterPro"/>
</dbReference>
<reference evidence="9 10" key="1">
    <citation type="submission" date="2020-01" db="EMBL/GenBank/DDBJ databases">
        <title>Investigation of new actinobacteria for the biodesulphurisation of diesel fuel.</title>
        <authorList>
            <person name="Athi Narayanan S.M."/>
        </authorList>
    </citation>
    <scope>NUCLEOTIDE SEQUENCE [LARGE SCALE GENOMIC DNA]</scope>
    <source>
        <strain evidence="9 10">213E</strain>
    </source>
</reference>
<feature type="compositionally biased region" description="Low complexity" evidence="7">
    <location>
        <begin position="207"/>
        <end position="224"/>
    </location>
</feature>
<dbReference type="InterPro" id="IPR027417">
    <property type="entry name" value="P-loop_NTPase"/>
</dbReference>
<dbReference type="HAMAP" id="MF_01389">
    <property type="entry name" value="UreG"/>
    <property type="match status" value="1"/>
</dbReference>
<dbReference type="Proteomes" id="UP000466307">
    <property type="component" value="Unassembled WGS sequence"/>
</dbReference>
<keyword evidence="10" id="KW-1185">Reference proteome</keyword>
<evidence type="ECO:0000259" key="8">
    <source>
        <dbReference type="Pfam" id="PF02492"/>
    </source>
</evidence>
<comment type="similarity">
    <text evidence="1 6">Belongs to the SIMIBI class G3E GTPase family. UreG subfamily.</text>
</comment>
<dbReference type="PANTHER" id="PTHR31715">
    <property type="entry name" value="UREASE ACCESSORY PROTEIN G"/>
    <property type="match status" value="1"/>
</dbReference>
<dbReference type="NCBIfam" id="TIGR00101">
    <property type="entry name" value="ureG"/>
    <property type="match status" value="1"/>
</dbReference>
<evidence type="ECO:0000313" key="10">
    <source>
        <dbReference type="Proteomes" id="UP000466307"/>
    </source>
</evidence>